<dbReference type="Proteomes" id="UP000664277">
    <property type="component" value="Unassembled WGS sequence"/>
</dbReference>
<accession>A0A8J7P6T7</accession>
<dbReference type="EMBL" id="JAFLCK010000001">
    <property type="protein sequence ID" value="MBN8658999.1"/>
    <property type="molecule type" value="Genomic_DNA"/>
</dbReference>
<keyword evidence="1" id="KW-0732">Signal</keyword>
<reference evidence="2" key="1">
    <citation type="submission" date="2021-02" db="EMBL/GenBank/DDBJ databases">
        <title>Genome-Resolved Metagenomics of a Microbial Community Performing Photosynthetic Biological Nutrient Removal.</title>
        <authorList>
            <person name="Mcdaniel E.A."/>
        </authorList>
    </citation>
    <scope>NUCLEOTIDE SEQUENCE</scope>
    <source>
        <strain evidence="2">UWPOB_OBS1</strain>
    </source>
</reference>
<feature type="signal peptide" evidence="1">
    <location>
        <begin position="1"/>
        <end position="21"/>
    </location>
</feature>
<feature type="chain" id="PRO_5035299622" description="SGNH hydrolase-type esterase domain-containing protein" evidence="1">
    <location>
        <begin position="22"/>
        <end position="424"/>
    </location>
</feature>
<dbReference type="InterPro" id="IPR036514">
    <property type="entry name" value="SGNH_hydro_sf"/>
</dbReference>
<proteinExistence type="predicted"/>
<evidence type="ECO:0000256" key="1">
    <source>
        <dbReference type="SAM" id="SignalP"/>
    </source>
</evidence>
<comment type="caution">
    <text evidence="2">The sequence shown here is derived from an EMBL/GenBank/DDBJ whole genome shotgun (WGS) entry which is preliminary data.</text>
</comment>
<dbReference type="AlphaFoldDB" id="A0A8J7P6T7"/>
<organism evidence="2 3">
    <name type="scientific">Candidatus Obscuribacter phosphatis</name>
    <dbReference type="NCBI Taxonomy" id="1906157"/>
    <lineage>
        <taxon>Bacteria</taxon>
        <taxon>Bacillati</taxon>
        <taxon>Candidatus Melainabacteria</taxon>
        <taxon>Candidatus Obscuribacterales</taxon>
        <taxon>Candidatus Obscuribacteraceae</taxon>
        <taxon>Candidatus Obscuribacter</taxon>
    </lineage>
</organism>
<evidence type="ECO:0000313" key="3">
    <source>
        <dbReference type="Proteomes" id="UP000664277"/>
    </source>
</evidence>
<dbReference type="SUPFAM" id="SSF52266">
    <property type="entry name" value="SGNH hydrolase"/>
    <property type="match status" value="1"/>
</dbReference>
<evidence type="ECO:0008006" key="4">
    <source>
        <dbReference type="Google" id="ProtNLM"/>
    </source>
</evidence>
<protein>
    <recommendedName>
        <fullName evidence="4">SGNH hydrolase-type esterase domain-containing protein</fullName>
    </recommendedName>
</protein>
<gene>
    <name evidence="2" type="ORF">J0M35_01450</name>
</gene>
<dbReference type="Gene3D" id="3.40.50.1110">
    <property type="entry name" value="SGNH hydrolase"/>
    <property type="match status" value="1"/>
</dbReference>
<sequence>MNLSRFVVASVCFAVLNGGIAALPAGQKQTANILTDENFELTAKVKQEGKPSSWWLARAYLTGARPDVAVLGSSQIGGLQAADANLTGRSIDFVDNHHCPTIERALARTRREPERYVFLSALPGAMISDHFAIAKALYKTKGAPPLVVLTISPRDFIDNSLPCAGATEPYRYFSKFSDMSAYVNRAFNRPWSRLEYFAGQEIPTRMLEAPLKDGARSFVETFLAAGIAGGESKIGAKPKDNKLSAASDSASAKLVADQVKFVMGGYEGNIKPGQAVLTPNLPKLFVDNSRDYKRRYRNTHPDTYDVQFDYLSDFLSFLKGEGSTVLVLGMPLTPENRAILGDKFFAAYGKKVAEVCNQNKAVYVSLVEAPQFGRGDFCDTVHLNADGGGKLASAIASIIAANEPLIAALDAHTGSLATRNKPTP</sequence>
<evidence type="ECO:0000313" key="2">
    <source>
        <dbReference type="EMBL" id="MBN8658999.1"/>
    </source>
</evidence>
<name>A0A8J7P6T7_9BACT</name>